<evidence type="ECO:0000313" key="1">
    <source>
        <dbReference type="EMBL" id="WZL76157.1"/>
    </source>
</evidence>
<protein>
    <submittedName>
        <fullName evidence="1">Uncharacterized protein</fullName>
    </submittedName>
</protein>
<name>A0ABZ2YC38_9BACT</name>
<evidence type="ECO:0000313" key="2">
    <source>
        <dbReference type="Proteomes" id="UP001461341"/>
    </source>
</evidence>
<gene>
    <name evidence="1" type="ORF">QBE54_00045</name>
</gene>
<accession>A0ABZ2YC38</accession>
<proteinExistence type="predicted"/>
<sequence>MKTEELVASGKTLKDGTYRVTVPSGGPYLVKVEKDFVKLYAPVASVKEKERKNIGNTNLESTALAVLYVTKIRNNGTISEEELASFLEDQDFATLVEEIKKALQRGSDPLKDDQIINVANDIVLPQVENPLSCYTTPIPQRIVYL</sequence>
<reference evidence="1 2" key="1">
    <citation type="submission" date="2023-03" db="EMBL/GenBank/DDBJ databases">
        <title>Novel Species.</title>
        <authorList>
            <person name="Ma S."/>
        </authorList>
    </citation>
    <scope>NUCLEOTIDE SEQUENCE [LARGE SCALE GENOMIC DNA]</scope>
    <source>
        <strain evidence="1 2">B11</strain>
    </source>
</reference>
<keyword evidence="2" id="KW-1185">Reference proteome</keyword>
<dbReference type="RefSeq" id="WP_369018315.1">
    <property type="nucleotide sequence ID" value="NZ_CP121689.1"/>
</dbReference>
<dbReference type="Proteomes" id="UP001461341">
    <property type="component" value="Chromosome"/>
</dbReference>
<organism evidence="1 2">
    <name type="scientific">Thermatribacter velox</name>
    <dbReference type="NCBI Taxonomy" id="3039681"/>
    <lineage>
        <taxon>Bacteria</taxon>
        <taxon>Pseudomonadati</taxon>
        <taxon>Atribacterota</taxon>
        <taxon>Atribacteria</taxon>
        <taxon>Atribacterales</taxon>
        <taxon>Thermatribacteraceae</taxon>
        <taxon>Thermatribacter</taxon>
    </lineage>
</organism>
<dbReference type="EMBL" id="CP121689">
    <property type="protein sequence ID" value="WZL76157.1"/>
    <property type="molecule type" value="Genomic_DNA"/>
</dbReference>